<feature type="signal peptide" evidence="1">
    <location>
        <begin position="1"/>
        <end position="22"/>
    </location>
</feature>
<name>A0A2N5D4Z4_9CAUL</name>
<sequence length="237" mass="25531">MLKPLRNILHAAALAVSLSALSGCATNTFAPTTTLGAVEALNGTSIYVYSFLDIRDAEFGGRMLDELDRRIVADFGAFDVNASVMRFRSSRAGMLYAGGSYSGSVPVDAVVAGNTRAERQIGARYRLIIFPSDFRVLSAAQGYQIRWSLEEVATGRTVWTTVSNGSRTVWMSQEEDAAGRAGTITEGLMANMKQAGLLAQCRNCLPPPLSPPPSVQPSAPQAAPVRDFTKYYTRPVQ</sequence>
<evidence type="ECO:0000313" key="2">
    <source>
        <dbReference type="EMBL" id="AYV47153.1"/>
    </source>
</evidence>
<protein>
    <recommendedName>
        <fullName evidence="6">DUF4136 domain-containing protein</fullName>
    </recommendedName>
</protein>
<dbReference type="Proteomes" id="UP000234483">
    <property type="component" value="Unassembled WGS sequence"/>
</dbReference>
<dbReference type="RefSeq" id="WP_101711240.1">
    <property type="nucleotide sequence ID" value="NZ_CP026100.1"/>
</dbReference>
<evidence type="ECO:0008006" key="6">
    <source>
        <dbReference type="Google" id="ProtNLM"/>
    </source>
</evidence>
<dbReference type="EMBL" id="PJRQ01000003">
    <property type="protein sequence ID" value="PLR21129.1"/>
    <property type="molecule type" value="Genomic_DNA"/>
</dbReference>
<evidence type="ECO:0000313" key="3">
    <source>
        <dbReference type="EMBL" id="PLR21129.1"/>
    </source>
</evidence>
<reference evidence="3 4" key="1">
    <citation type="submission" date="2017-12" db="EMBL/GenBank/DDBJ databases">
        <title>The genome sequence of Caulobacter flavus CGMCC1 15093.</title>
        <authorList>
            <person name="Gao J."/>
            <person name="Mao X."/>
            <person name="Sun J."/>
        </authorList>
    </citation>
    <scope>NUCLEOTIDE SEQUENCE [LARGE SCALE GENOMIC DNA]</scope>
    <source>
        <strain evidence="3 4">CGMCC1 15093</strain>
    </source>
</reference>
<evidence type="ECO:0000256" key="1">
    <source>
        <dbReference type="SAM" id="SignalP"/>
    </source>
</evidence>
<keyword evidence="5" id="KW-1185">Reference proteome</keyword>
<keyword evidence="1" id="KW-0732">Signal</keyword>
<dbReference type="EMBL" id="CP026100">
    <property type="protein sequence ID" value="AYV47153.1"/>
    <property type="molecule type" value="Genomic_DNA"/>
</dbReference>
<dbReference type="OrthoDB" id="9226338at2"/>
<proteinExistence type="predicted"/>
<evidence type="ECO:0000313" key="4">
    <source>
        <dbReference type="Proteomes" id="UP000234483"/>
    </source>
</evidence>
<dbReference type="KEGG" id="cfh:C1707_13275"/>
<dbReference type="PROSITE" id="PS51257">
    <property type="entry name" value="PROKAR_LIPOPROTEIN"/>
    <property type="match status" value="1"/>
</dbReference>
<dbReference type="Proteomes" id="UP000281192">
    <property type="component" value="Chromosome"/>
</dbReference>
<evidence type="ECO:0000313" key="5">
    <source>
        <dbReference type="Proteomes" id="UP000281192"/>
    </source>
</evidence>
<organism evidence="3 4">
    <name type="scientific">Caulobacter flavus</name>
    <dbReference type="NCBI Taxonomy" id="1679497"/>
    <lineage>
        <taxon>Bacteria</taxon>
        <taxon>Pseudomonadati</taxon>
        <taxon>Pseudomonadota</taxon>
        <taxon>Alphaproteobacteria</taxon>
        <taxon>Caulobacterales</taxon>
        <taxon>Caulobacteraceae</taxon>
        <taxon>Caulobacter</taxon>
    </lineage>
</organism>
<gene>
    <name evidence="2" type="ORF">C1707_13275</name>
    <name evidence="3" type="ORF">CFHF_01365</name>
</gene>
<accession>A0A2N5D4Z4</accession>
<feature type="chain" id="PRO_5044578168" description="DUF4136 domain-containing protein" evidence="1">
    <location>
        <begin position="23"/>
        <end position="237"/>
    </location>
</feature>
<dbReference type="AlphaFoldDB" id="A0A2N5D4Z4"/>
<reference evidence="2 5" key="2">
    <citation type="submission" date="2018-01" db="EMBL/GenBank/DDBJ databases">
        <title>Complete genome sequence of Caulobacter flavus RHGG3.</title>
        <authorList>
            <person name="Yang E."/>
        </authorList>
    </citation>
    <scope>NUCLEOTIDE SEQUENCE [LARGE SCALE GENOMIC DNA]</scope>
    <source>
        <strain evidence="2 5">RHGG3</strain>
    </source>
</reference>